<sequence>MRDPAPWQRRYDRLLAMAVVFGFIGQYFFVDKSFGISIPLFVLAFYGLYFYSMKGRFGGFDKWQGQSKTGWLLFLPIIMLSLSYVFFANYLFWWLNIPAIFLLIVIQTMLLTRGGSQPWNRPVFYSELMYQWMIKPLEHIPVPFSMVLEKLRIGKGSPARKGPWGKIALGLLIAAPLLLILVSLLGAADSIFMSWINAIPSLFNHRLAGEIFPRMIAAAILAIYTFCYLWGLMFPRKPKPQPELGPDFGRVAELPSERAAIGADPVIASTVLVCINLVYVLFAVVQFSYLFGAAEGLLPAGTAYAEYARKGFAELVMVAILNIGLLLLGLHYISPGGKGMDALRRILLTLLMLSSLVMLVSAYSRLSLYEDAYGYTQLRLLVHGFMIMLGVWMAVALARIWYGRFSLAKIYIAIGVASYVLMNYVNLDDRIATNNIARYEESGVMDFSYLDMLSPDAAPALLAFSEKHPELQALDNVIKDLKLAARSEKRSAWPSWNLSYHRLME</sequence>
<comment type="caution">
    <text evidence="2">The sequence shown here is derived from an EMBL/GenBank/DDBJ whole genome shotgun (WGS) entry which is preliminary data.</text>
</comment>
<evidence type="ECO:0000313" key="2">
    <source>
        <dbReference type="EMBL" id="OBR68009.1"/>
    </source>
</evidence>
<feature type="transmembrane region" description="Helical" evidence="1">
    <location>
        <begin position="266"/>
        <end position="291"/>
    </location>
</feature>
<feature type="transmembrane region" description="Helical" evidence="1">
    <location>
        <begin position="12"/>
        <end position="28"/>
    </location>
</feature>
<dbReference type="EMBL" id="LYPA01000030">
    <property type="protein sequence ID" value="OBR68009.1"/>
    <property type="molecule type" value="Genomic_DNA"/>
</dbReference>
<feature type="transmembrane region" description="Helical" evidence="1">
    <location>
        <begin position="167"/>
        <end position="191"/>
    </location>
</feature>
<dbReference type="InterPro" id="IPR025291">
    <property type="entry name" value="DUF4153"/>
</dbReference>
<dbReference type="Pfam" id="PF13687">
    <property type="entry name" value="DUF4153"/>
    <property type="match status" value="1"/>
</dbReference>
<name>A0A1A5YR18_9BACL</name>
<feature type="transmembrane region" description="Helical" evidence="1">
    <location>
        <begin position="311"/>
        <end position="334"/>
    </location>
</feature>
<protein>
    <submittedName>
        <fullName evidence="2">Uncharacterized protein</fullName>
    </submittedName>
</protein>
<reference evidence="2 3" key="1">
    <citation type="submission" date="2016-05" db="EMBL/GenBank/DDBJ databases">
        <title>Paenibacillus oryzae. sp. nov., isolated from the rice root.</title>
        <authorList>
            <person name="Zhang J."/>
            <person name="Zhang X."/>
        </authorList>
    </citation>
    <scope>NUCLEOTIDE SEQUENCE [LARGE SCALE GENOMIC DNA]</scope>
    <source>
        <strain evidence="2 3">1DrF-4</strain>
    </source>
</reference>
<keyword evidence="1" id="KW-0472">Membrane</keyword>
<keyword evidence="1" id="KW-0812">Transmembrane</keyword>
<organism evidence="2 3">
    <name type="scientific">Paenibacillus oryzae</name>
    <dbReference type="NCBI Taxonomy" id="1844972"/>
    <lineage>
        <taxon>Bacteria</taxon>
        <taxon>Bacillati</taxon>
        <taxon>Bacillota</taxon>
        <taxon>Bacilli</taxon>
        <taxon>Bacillales</taxon>
        <taxon>Paenibacillaceae</taxon>
        <taxon>Paenibacillus</taxon>
    </lineage>
</organism>
<keyword evidence="3" id="KW-1185">Reference proteome</keyword>
<keyword evidence="1" id="KW-1133">Transmembrane helix</keyword>
<feature type="transmembrane region" description="Helical" evidence="1">
    <location>
        <begin position="93"/>
        <end position="111"/>
    </location>
</feature>
<accession>A0A1A5YR18</accession>
<evidence type="ECO:0000256" key="1">
    <source>
        <dbReference type="SAM" id="Phobius"/>
    </source>
</evidence>
<dbReference type="AlphaFoldDB" id="A0A1A5YR18"/>
<proteinExistence type="predicted"/>
<dbReference type="Proteomes" id="UP000092024">
    <property type="component" value="Unassembled WGS sequence"/>
</dbReference>
<feature type="transmembrane region" description="Helical" evidence="1">
    <location>
        <begin position="71"/>
        <end position="87"/>
    </location>
</feature>
<dbReference type="OrthoDB" id="9767931at2"/>
<dbReference type="RefSeq" id="WP_068679990.1">
    <property type="nucleotide sequence ID" value="NZ_LYPA01000030.1"/>
</dbReference>
<evidence type="ECO:0000313" key="3">
    <source>
        <dbReference type="Proteomes" id="UP000092024"/>
    </source>
</evidence>
<feature type="transmembrane region" description="Helical" evidence="1">
    <location>
        <begin position="211"/>
        <end position="231"/>
    </location>
</feature>
<gene>
    <name evidence="2" type="ORF">A7K91_18950</name>
</gene>
<dbReference type="STRING" id="1844972.A7K91_18950"/>
<feature type="transmembrane region" description="Helical" evidence="1">
    <location>
        <begin position="378"/>
        <end position="398"/>
    </location>
</feature>
<feature type="transmembrane region" description="Helical" evidence="1">
    <location>
        <begin position="34"/>
        <end position="51"/>
    </location>
</feature>
<feature type="transmembrane region" description="Helical" evidence="1">
    <location>
        <begin position="346"/>
        <end position="366"/>
    </location>
</feature>